<feature type="compositionally biased region" description="Low complexity" evidence="6">
    <location>
        <begin position="118"/>
        <end position="132"/>
    </location>
</feature>
<feature type="transmembrane region" description="Helical" evidence="7">
    <location>
        <begin position="561"/>
        <end position="582"/>
    </location>
</feature>
<feature type="transmembrane region" description="Helical" evidence="7">
    <location>
        <begin position="781"/>
        <end position="802"/>
    </location>
</feature>
<evidence type="ECO:0000256" key="6">
    <source>
        <dbReference type="SAM" id="MobiDB-lite"/>
    </source>
</evidence>
<reference evidence="8 9" key="1">
    <citation type="submission" date="2014-05" db="EMBL/GenBank/DDBJ databases">
        <title>Draft genome sequence of a rare smut relative, Tilletiaria anomala UBC 951.</title>
        <authorList>
            <consortium name="DOE Joint Genome Institute"/>
            <person name="Toome M."/>
            <person name="Kuo A."/>
            <person name="Henrissat B."/>
            <person name="Lipzen A."/>
            <person name="Tritt A."/>
            <person name="Yoshinaga Y."/>
            <person name="Zane M."/>
            <person name="Barry K."/>
            <person name="Grigoriev I.V."/>
            <person name="Spatafora J.W."/>
            <person name="Aimea M.C."/>
        </authorList>
    </citation>
    <scope>NUCLEOTIDE SEQUENCE [LARGE SCALE GENOMIC DNA]</scope>
    <source>
        <strain evidence="8 9">UBC 951</strain>
    </source>
</reference>
<evidence type="ECO:0000256" key="2">
    <source>
        <dbReference type="ARBA" id="ARBA00010199"/>
    </source>
</evidence>
<dbReference type="AlphaFoldDB" id="A0A066W1T8"/>
<keyword evidence="5 7" id="KW-0472">Membrane</keyword>
<dbReference type="InterPro" id="IPR002528">
    <property type="entry name" value="MATE_fam"/>
</dbReference>
<feature type="compositionally biased region" description="Low complexity" evidence="6">
    <location>
        <begin position="334"/>
        <end position="345"/>
    </location>
</feature>
<feature type="compositionally biased region" description="Polar residues" evidence="6">
    <location>
        <begin position="146"/>
        <end position="170"/>
    </location>
</feature>
<evidence type="ECO:0000256" key="4">
    <source>
        <dbReference type="ARBA" id="ARBA00022989"/>
    </source>
</evidence>
<accession>A0A066W1T8</accession>
<comment type="caution">
    <text evidence="8">The sequence shown here is derived from an EMBL/GenBank/DDBJ whole genome shotgun (WGS) entry which is preliminary data.</text>
</comment>
<evidence type="ECO:0000313" key="9">
    <source>
        <dbReference type="Proteomes" id="UP000027361"/>
    </source>
</evidence>
<gene>
    <name evidence="8" type="ORF">K437DRAFT_274456</name>
</gene>
<feature type="transmembrane region" description="Helical" evidence="7">
    <location>
        <begin position="755"/>
        <end position="775"/>
    </location>
</feature>
<dbReference type="HOGENOM" id="CLU_340448_0_0_1"/>
<dbReference type="OrthoDB" id="2126698at2759"/>
<dbReference type="FunCoup" id="A0A066W1T8">
    <property type="interactions" value="85"/>
</dbReference>
<evidence type="ECO:0000313" key="8">
    <source>
        <dbReference type="EMBL" id="KDN44750.1"/>
    </source>
</evidence>
<sequence length="834" mass="87259">MSFTSRYSSSPASVQRDYGLLQAPSTSYRPFQGLEDDVSEVDAEEGEGDVDDADDVLEAGSRRISRSQRQGRGARQARQRYSSASLSQCSVAGNEESLSINGADELDDSNAADEDGISNISFASPNPAANAPGSRLRRHSPAQRVGSMQQQRKSSRSNLTQSTANGTTEDGSALAVDSDARSLANRARGILLGGEARPPPIDILQVEEQALGQDASDLISPGVRPLSSISISSGSPTPVSPRFGFTSSGSLTPALAPLCAAAAVGAPTGPGQPLLSPTCALWQAPLPAREDVAKCIEELSVDGAASELDLEAATEAGSQAYASGTAVTERTPLLAASSGPSSSTHHGGESIQPLPGITDAIPGTTAAPTAASRTREVKVLVGYSLPVWGTHLLELSLNIVTVFSLGHLGTKELAAASLASMTANVTGFSILSGFVSALDSLLPAAYASASPWTVGLWTQRMTIITASLLIPISAVWWAAEPLLLALGQDAQVAALAAKYLFILSFALPAYAGFETSRRYLQAQGLFTAPTIAVSIASVINVPLNILLVYGPPSVCLGFVGAPIASLISYYLMLVLGLLQCYIAPRQAWGGWSWRALDFKGLAVCWQLGFASTTAMAAEWWAWEITGLLTSWLGTTPLAAQSVLLVTSSITYQLPYAIAVAGAVRVGNLLGANKPAYARLSSSTSLFIGLASGVANSAALVSLRGSWGWLFSGDKEVVDLVADILPFVAAFQIFDSICGVGGGILRGSGRQHLGAYINLVSYYLAGIPVSILLLKLDWRLEGIWFGLTVGLVLGSIGTTWVIMRTDWHAEARKVQERMEADTAPQVHAIVEGIPA</sequence>
<feature type="compositionally biased region" description="Polar residues" evidence="6">
    <location>
        <begin position="1"/>
        <end position="13"/>
    </location>
</feature>
<dbReference type="InterPro" id="IPR045069">
    <property type="entry name" value="MATE_euk"/>
</dbReference>
<organism evidence="8 9">
    <name type="scientific">Tilletiaria anomala (strain ATCC 24038 / CBS 436.72 / UBC 951)</name>
    <dbReference type="NCBI Taxonomy" id="1037660"/>
    <lineage>
        <taxon>Eukaryota</taxon>
        <taxon>Fungi</taxon>
        <taxon>Dikarya</taxon>
        <taxon>Basidiomycota</taxon>
        <taxon>Ustilaginomycotina</taxon>
        <taxon>Exobasidiomycetes</taxon>
        <taxon>Georgefischeriales</taxon>
        <taxon>Tilletiariaceae</taxon>
        <taxon>Tilletiaria</taxon>
    </lineage>
</organism>
<dbReference type="GO" id="GO:0015297">
    <property type="term" value="F:antiporter activity"/>
    <property type="evidence" value="ECO:0007669"/>
    <property type="project" value="InterPro"/>
</dbReference>
<dbReference type="CDD" id="cd13132">
    <property type="entry name" value="MATE_eukaryotic"/>
    <property type="match status" value="1"/>
</dbReference>
<dbReference type="STRING" id="1037660.A0A066W1T8"/>
<feature type="transmembrane region" description="Helical" evidence="7">
    <location>
        <begin position="491"/>
        <end position="513"/>
    </location>
</feature>
<dbReference type="GeneID" id="25266532"/>
<dbReference type="Pfam" id="PF01554">
    <property type="entry name" value="MatE"/>
    <property type="match status" value="2"/>
</dbReference>
<dbReference type="NCBIfam" id="TIGR00797">
    <property type="entry name" value="matE"/>
    <property type="match status" value="1"/>
</dbReference>
<name>A0A066W1T8_TILAU</name>
<feature type="compositionally biased region" description="Acidic residues" evidence="6">
    <location>
        <begin position="104"/>
        <end position="116"/>
    </location>
</feature>
<feature type="region of interest" description="Disordered" evidence="6">
    <location>
        <begin position="334"/>
        <end position="369"/>
    </location>
</feature>
<comment type="similarity">
    <text evidence="2">Belongs to the multi antimicrobial extrusion (MATE) (TC 2.A.66.1) family.</text>
</comment>
<evidence type="ECO:0000256" key="5">
    <source>
        <dbReference type="ARBA" id="ARBA00023136"/>
    </source>
</evidence>
<evidence type="ECO:0000256" key="3">
    <source>
        <dbReference type="ARBA" id="ARBA00022692"/>
    </source>
</evidence>
<evidence type="ECO:0000256" key="7">
    <source>
        <dbReference type="SAM" id="Phobius"/>
    </source>
</evidence>
<protein>
    <submittedName>
        <fullName evidence="8">MATE efflux family protein</fullName>
    </submittedName>
</protein>
<evidence type="ECO:0000256" key="1">
    <source>
        <dbReference type="ARBA" id="ARBA00004141"/>
    </source>
</evidence>
<dbReference type="GO" id="GO:0016020">
    <property type="term" value="C:membrane"/>
    <property type="evidence" value="ECO:0007669"/>
    <property type="project" value="UniProtKB-SubCell"/>
</dbReference>
<keyword evidence="4 7" id="KW-1133">Transmembrane helix</keyword>
<feature type="compositionally biased region" description="Low complexity" evidence="6">
    <location>
        <begin position="356"/>
        <end position="369"/>
    </location>
</feature>
<feature type="transmembrane region" description="Helical" evidence="7">
    <location>
        <begin position="684"/>
        <end position="703"/>
    </location>
</feature>
<proteinExistence type="inferred from homology"/>
<dbReference type="EMBL" id="JMSN01000048">
    <property type="protein sequence ID" value="KDN44750.1"/>
    <property type="molecule type" value="Genomic_DNA"/>
</dbReference>
<comment type="subcellular location">
    <subcellularLocation>
        <location evidence="1">Membrane</location>
        <topology evidence="1">Multi-pass membrane protein</topology>
    </subcellularLocation>
</comment>
<feature type="transmembrane region" description="Helical" evidence="7">
    <location>
        <begin position="603"/>
        <end position="622"/>
    </location>
</feature>
<dbReference type="PANTHER" id="PTHR11206">
    <property type="entry name" value="MULTIDRUG RESISTANCE PROTEIN"/>
    <property type="match status" value="1"/>
</dbReference>
<dbReference type="Proteomes" id="UP000027361">
    <property type="component" value="Unassembled WGS sequence"/>
</dbReference>
<dbReference type="GO" id="GO:1990961">
    <property type="term" value="P:xenobiotic detoxification by transmembrane export across the plasma membrane"/>
    <property type="evidence" value="ECO:0007669"/>
    <property type="project" value="InterPro"/>
</dbReference>
<feature type="transmembrane region" description="Helical" evidence="7">
    <location>
        <begin position="461"/>
        <end position="479"/>
    </location>
</feature>
<dbReference type="RefSeq" id="XP_013242924.1">
    <property type="nucleotide sequence ID" value="XM_013387470.1"/>
</dbReference>
<keyword evidence="9" id="KW-1185">Reference proteome</keyword>
<feature type="transmembrane region" description="Helical" evidence="7">
    <location>
        <begin position="642"/>
        <end position="663"/>
    </location>
</feature>
<feature type="region of interest" description="Disordered" evidence="6">
    <location>
        <begin position="1"/>
        <end position="177"/>
    </location>
</feature>
<dbReference type="InParanoid" id="A0A066W1T8"/>
<feature type="compositionally biased region" description="Acidic residues" evidence="6">
    <location>
        <begin position="34"/>
        <end position="57"/>
    </location>
</feature>
<dbReference type="OMA" id="FKGLWIG"/>
<feature type="transmembrane region" description="Helical" evidence="7">
    <location>
        <begin position="525"/>
        <end position="549"/>
    </location>
</feature>
<dbReference type="GO" id="GO:0042910">
    <property type="term" value="F:xenobiotic transmembrane transporter activity"/>
    <property type="evidence" value="ECO:0007669"/>
    <property type="project" value="InterPro"/>
</dbReference>
<keyword evidence="3 7" id="KW-0812">Transmembrane</keyword>
<feature type="compositionally biased region" description="Low complexity" evidence="6">
    <location>
        <begin position="67"/>
        <end position="88"/>
    </location>
</feature>
<feature type="transmembrane region" description="Helical" evidence="7">
    <location>
        <begin position="723"/>
        <end position="743"/>
    </location>
</feature>